<evidence type="ECO:0000256" key="1">
    <source>
        <dbReference type="ARBA" id="ARBA00008007"/>
    </source>
</evidence>
<dbReference type="Gene3D" id="3.40.50.2020">
    <property type="match status" value="1"/>
</dbReference>
<organism evidence="4 5">
    <name type="scientific">Ponticoccus litoralis</name>
    <dbReference type="NCBI Taxonomy" id="422297"/>
    <lineage>
        <taxon>Bacteria</taxon>
        <taxon>Pseudomonadati</taxon>
        <taxon>Pseudomonadota</taxon>
        <taxon>Alphaproteobacteria</taxon>
        <taxon>Rhodobacterales</taxon>
        <taxon>Roseobacteraceae</taxon>
        <taxon>Ponticoccus</taxon>
    </lineage>
</organism>
<dbReference type="RefSeq" id="WP_347166354.1">
    <property type="nucleotide sequence ID" value="NZ_JBDNCH010000002.1"/>
</dbReference>
<gene>
    <name evidence="4" type="ORF">ABFB10_09645</name>
</gene>
<sequence length="237" mass="25743">MQTLVQMVYPPRCLSCGGLVDSDFGLCGACWRDTPFVAGLACDLCGVPLPGLSDRAEHCDDCLRIGRPRAQGRAALLYRGIGRRLVLALKHGDRHDIARPAARWMARAARDLHRGDLLLLPVPLHHHRHIARRYNQSALLAGAMAEEMGMAFCPDALERKQPTPSLDGRSRDERFAVLEGVIGVRPARRALLADRPVMVIDDVMTSGATLAAATEACHAAGAKEVFTCVLARVAKEP</sequence>
<evidence type="ECO:0000313" key="5">
    <source>
        <dbReference type="Proteomes" id="UP001428774"/>
    </source>
</evidence>
<dbReference type="SUPFAM" id="SSF53271">
    <property type="entry name" value="PRTase-like"/>
    <property type="match status" value="1"/>
</dbReference>
<feature type="domain" description="Phosphoribosyltransferase" evidence="2">
    <location>
        <begin position="137"/>
        <end position="233"/>
    </location>
</feature>
<accession>A0AAW9SIJ1</accession>
<proteinExistence type="inferred from homology"/>
<dbReference type="Pfam" id="PF18912">
    <property type="entry name" value="DZR_2"/>
    <property type="match status" value="1"/>
</dbReference>
<dbReference type="PANTHER" id="PTHR47505:SF1">
    <property type="entry name" value="DNA UTILIZATION PROTEIN YHGH"/>
    <property type="match status" value="1"/>
</dbReference>
<protein>
    <submittedName>
        <fullName evidence="4">Double zinc ribbon domain-containing protein</fullName>
    </submittedName>
</protein>
<dbReference type="InterPro" id="IPR051910">
    <property type="entry name" value="ComF/GntX_DNA_util-trans"/>
</dbReference>
<evidence type="ECO:0000259" key="2">
    <source>
        <dbReference type="Pfam" id="PF00156"/>
    </source>
</evidence>
<reference evidence="4 5" key="1">
    <citation type="submission" date="2024-05" db="EMBL/GenBank/DDBJ databases">
        <title>Genome sequence of Ponticoccus litoralis KCCM 90028.</title>
        <authorList>
            <person name="Kim J.M."/>
            <person name="Lee J.K."/>
            <person name="Choi B.J."/>
            <person name="Bayburt H."/>
            <person name="Baek J.H."/>
            <person name="Jeon C.O."/>
        </authorList>
    </citation>
    <scope>NUCLEOTIDE SEQUENCE [LARGE SCALE GENOMIC DNA]</scope>
    <source>
        <strain evidence="4 5">KCCM 90028</strain>
    </source>
</reference>
<comment type="similarity">
    <text evidence="1">Belongs to the ComF/GntX family.</text>
</comment>
<dbReference type="Proteomes" id="UP001428774">
    <property type="component" value="Unassembled WGS sequence"/>
</dbReference>
<name>A0AAW9SIJ1_9RHOB</name>
<keyword evidence="5" id="KW-1185">Reference proteome</keyword>
<dbReference type="Pfam" id="PF00156">
    <property type="entry name" value="Pribosyltran"/>
    <property type="match status" value="1"/>
</dbReference>
<dbReference type="AlphaFoldDB" id="A0AAW9SIJ1"/>
<dbReference type="PANTHER" id="PTHR47505">
    <property type="entry name" value="DNA UTILIZATION PROTEIN YHGH"/>
    <property type="match status" value="1"/>
</dbReference>
<dbReference type="CDD" id="cd06223">
    <property type="entry name" value="PRTases_typeI"/>
    <property type="match status" value="1"/>
</dbReference>
<evidence type="ECO:0000313" key="4">
    <source>
        <dbReference type="EMBL" id="MEN9061265.1"/>
    </source>
</evidence>
<dbReference type="EMBL" id="JBDNCH010000002">
    <property type="protein sequence ID" value="MEN9061265.1"/>
    <property type="molecule type" value="Genomic_DNA"/>
</dbReference>
<evidence type="ECO:0000259" key="3">
    <source>
        <dbReference type="Pfam" id="PF18912"/>
    </source>
</evidence>
<dbReference type="InterPro" id="IPR044005">
    <property type="entry name" value="DZR_2"/>
</dbReference>
<feature type="domain" description="Double zinc ribbon" evidence="3">
    <location>
        <begin position="4"/>
        <end position="63"/>
    </location>
</feature>
<dbReference type="InterPro" id="IPR000836">
    <property type="entry name" value="PRTase_dom"/>
</dbReference>
<comment type="caution">
    <text evidence="4">The sequence shown here is derived from an EMBL/GenBank/DDBJ whole genome shotgun (WGS) entry which is preliminary data.</text>
</comment>
<dbReference type="InterPro" id="IPR029057">
    <property type="entry name" value="PRTase-like"/>
</dbReference>